<dbReference type="AlphaFoldDB" id="A0A6S6T767"/>
<organism evidence="2">
    <name type="scientific">uncultured Sulfurovum sp</name>
    <dbReference type="NCBI Taxonomy" id="269237"/>
    <lineage>
        <taxon>Bacteria</taxon>
        <taxon>Pseudomonadati</taxon>
        <taxon>Campylobacterota</taxon>
        <taxon>Epsilonproteobacteria</taxon>
        <taxon>Campylobacterales</taxon>
        <taxon>Sulfurovaceae</taxon>
        <taxon>Sulfurovum</taxon>
        <taxon>environmental samples</taxon>
    </lineage>
</organism>
<name>A0A6S6T767_9BACT</name>
<accession>A0A6S6T767</accession>
<dbReference type="Gene3D" id="3.90.320.10">
    <property type="match status" value="1"/>
</dbReference>
<sequence>MNLSKSHYTKGIQCPKALWLKKHKKEVLTPADELDKAKLETGSRVGELACQLFSNGAKVAYSPNTALMQSSTNAYLAQKLPYIYEATFEYQGLLVRVDILKVDDDGVSIYEVKSATSVKNIYLHDLSIQYYVLNNLGFTIKSTNIVYINNKYVKNGVLELEKLFVIKELSSEVEALQSNVSTHLQEFENYLTDNQNEPTIEIGRHCHKPYECDAKHYCWRVQAEIPEYSIFNIFNLGSKKQRELYGQGIVKIEDIPDDFAMTTNQARAVQNHKSQMTFIDQARIQTFCDALVYPIYHLDFEAFQQAIPEFDGIQPFEQIPFQYSLHIEHEDGCVEHREFLAKEGEDPRATVAQKLVENIPDHVTVLAYNMSFEKGVIKRLALDFEAYASHLLRINDNMKDLMHPFRKKWYSTAAMKGSYSIKYVLPALVPKLARAYEELDGVQDGSQAMNVFANLAKLEREEREKMRMSLLAYCKLDTLAMVEILGVLKRV</sequence>
<protein>
    <recommendedName>
        <fullName evidence="1">DUF2779 domain-containing protein</fullName>
    </recommendedName>
</protein>
<reference evidence="2" key="1">
    <citation type="submission" date="2020-01" db="EMBL/GenBank/DDBJ databases">
        <authorList>
            <person name="Meier V. D."/>
            <person name="Meier V D."/>
        </authorList>
    </citation>
    <scope>NUCLEOTIDE SEQUENCE</scope>
    <source>
        <strain evidence="2">HLG_WM_MAG_05</strain>
    </source>
</reference>
<evidence type="ECO:0000259" key="1">
    <source>
        <dbReference type="Pfam" id="PF11074"/>
    </source>
</evidence>
<feature type="domain" description="DUF2779" evidence="1">
    <location>
        <begin position="296"/>
        <end position="420"/>
    </location>
</feature>
<gene>
    <name evidence="2" type="ORF">HELGO_WM14516</name>
</gene>
<dbReference type="EMBL" id="CACVAU010000035">
    <property type="protein sequence ID" value="CAA6810696.1"/>
    <property type="molecule type" value="Genomic_DNA"/>
</dbReference>
<dbReference type="InterPro" id="IPR011604">
    <property type="entry name" value="PDDEXK-like_dom_sf"/>
</dbReference>
<evidence type="ECO:0000313" key="2">
    <source>
        <dbReference type="EMBL" id="CAA6810696.1"/>
    </source>
</evidence>
<proteinExistence type="predicted"/>
<dbReference type="Pfam" id="PF11074">
    <property type="entry name" value="DUF2779"/>
    <property type="match status" value="1"/>
</dbReference>
<dbReference type="InterPro" id="IPR021301">
    <property type="entry name" value="DUF2779"/>
</dbReference>